<sequence>MNDILFRKFNIFQNPENKPLEDLKLEIQINGIIKRIPALDKYWVEKKYFLNYETPNLIDSNGKDIIGAKEQWFELTSFILNDLIWLRYLPFYKFWSNIIFNPCIMNSIITFLQEAPNFYTLEYFYNTYHLREHFNMIRKNILIVFTRLVTNKESPTEYINLQEHAQLLYNKYIFTVPILMELCQQYGRDNRRIVEKIVNSVFVLQPFYKADLEKAIIFIIQALTKIEKRFEDCPTNQKGKPILLSERGGANVEITFPNLEYLILYLLDTVSTISIFLDIYDACVDSFKVEDFPAKIISIYSNTIPEIYKRLNDLASVDETVQKYVELKHRLDVIRIEILHIYRTIIYKQIKNIGEDFLLNLMYILSERKFIIDYHNVYPVTDDFQTLLNLYPDLDIIKCEFIVNSIFSCLDEPVFSLRCTSIERIPDMIKSNYVQSNDILETKNKTSIDKTNAKSEVELLSLISDIKDIFCNLSEGMIQKCLTYYNYNKESVINAVLEDCLPVELKSLDPTLPYLPSDSEKLAPTIDLSNEIEKLNVSENNQFDIMTKDVTDSISIHKGKRKDKYENLNELLNEKSHIAESKNIYNKYSIVTSEYDDEYDDTYNDQNVGSNIQDDIVEVDARPFITPRVFSTFKKRNYSEGVEENFEFKTD</sequence>
<reference evidence="3" key="1">
    <citation type="submission" date="2025-08" db="UniProtKB">
        <authorList>
            <consortium name="RefSeq"/>
        </authorList>
    </citation>
    <scope>IDENTIFICATION</scope>
</reference>
<dbReference type="GO" id="GO:0043130">
    <property type="term" value="F:ubiquitin binding"/>
    <property type="evidence" value="ECO:0007669"/>
    <property type="project" value="InterPro"/>
</dbReference>
<dbReference type="KEGG" id="csol:105366558"/>
<evidence type="ECO:0000313" key="2">
    <source>
        <dbReference type="Proteomes" id="UP000695007"/>
    </source>
</evidence>
<dbReference type="PROSITE" id="PS51140">
    <property type="entry name" value="CUE"/>
    <property type="match status" value="1"/>
</dbReference>
<evidence type="ECO:0000313" key="3">
    <source>
        <dbReference type="RefSeq" id="XP_011503352.1"/>
    </source>
</evidence>
<dbReference type="PANTHER" id="PTHR21494:SF0">
    <property type="entry name" value="ACTIVATING SIGNAL COINTEGRATOR 1 COMPLEX SUBUNIT 2"/>
    <property type="match status" value="1"/>
</dbReference>
<organism evidence="2 3">
    <name type="scientific">Ceratosolen solmsi marchali</name>
    <dbReference type="NCBI Taxonomy" id="326594"/>
    <lineage>
        <taxon>Eukaryota</taxon>
        <taxon>Metazoa</taxon>
        <taxon>Ecdysozoa</taxon>
        <taxon>Arthropoda</taxon>
        <taxon>Hexapoda</taxon>
        <taxon>Insecta</taxon>
        <taxon>Pterygota</taxon>
        <taxon>Neoptera</taxon>
        <taxon>Endopterygota</taxon>
        <taxon>Hymenoptera</taxon>
        <taxon>Apocrita</taxon>
        <taxon>Proctotrupomorpha</taxon>
        <taxon>Chalcidoidea</taxon>
        <taxon>Agaonidae</taxon>
        <taxon>Agaoninae</taxon>
        <taxon>Ceratosolen</taxon>
    </lineage>
</organism>
<dbReference type="SMART" id="SM00546">
    <property type="entry name" value="CUE"/>
    <property type="match status" value="1"/>
</dbReference>
<dbReference type="Proteomes" id="UP000695007">
    <property type="component" value="Unplaced"/>
</dbReference>
<proteinExistence type="predicted"/>
<dbReference type="Gene3D" id="1.10.8.10">
    <property type="entry name" value="DNA helicase RuvA subunit, C-terminal domain"/>
    <property type="match status" value="1"/>
</dbReference>
<dbReference type="InterPro" id="IPR052586">
    <property type="entry name" value="ASCC2"/>
</dbReference>
<dbReference type="RefSeq" id="XP_011503352.1">
    <property type="nucleotide sequence ID" value="XM_011505050.1"/>
</dbReference>
<dbReference type="GeneID" id="105366558"/>
<dbReference type="CDD" id="cd14364">
    <property type="entry name" value="CUE_ASCC2"/>
    <property type="match status" value="1"/>
</dbReference>
<accession>A0AAJ6YSF6</accession>
<protein>
    <submittedName>
        <fullName evidence="3">Activating signal cointegrator 1 complex subunit 2</fullName>
    </submittedName>
</protein>
<evidence type="ECO:0000259" key="1">
    <source>
        <dbReference type="PROSITE" id="PS51140"/>
    </source>
</evidence>
<dbReference type="GO" id="GO:0006355">
    <property type="term" value="P:regulation of DNA-templated transcription"/>
    <property type="evidence" value="ECO:0007669"/>
    <property type="project" value="TreeGrafter"/>
</dbReference>
<gene>
    <name evidence="3" type="primary">LOC105366558</name>
</gene>
<name>A0AAJ6YSF6_9HYME</name>
<dbReference type="InterPro" id="IPR003892">
    <property type="entry name" value="CUE"/>
</dbReference>
<dbReference type="Pfam" id="PF02845">
    <property type="entry name" value="CUE"/>
    <property type="match status" value="1"/>
</dbReference>
<dbReference type="SUPFAM" id="SSF46934">
    <property type="entry name" value="UBA-like"/>
    <property type="match status" value="1"/>
</dbReference>
<dbReference type="AlphaFoldDB" id="A0AAJ6YSF6"/>
<dbReference type="InterPro" id="IPR041800">
    <property type="entry name" value="ASCC2_CUE"/>
</dbReference>
<feature type="non-terminal residue" evidence="3">
    <location>
        <position position="651"/>
    </location>
</feature>
<feature type="domain" description="CUE" evidence="1">
    <location>
        <begin position="458"/>
        <end position="501"/>
    </location>
</feature>
<dbReference type="InterPro" id="IPR009060">
    <property type="entry name" value="UBA-like_sf"/>
</dbReference>
<dbReference type="PANTHER" id="PTHR21494">
    <property type="entry name" value="ACTIVATING SIGNAL COINTEGRATOR 1 COMPLEX SUBUNIT 2 ASC-1 COMPLEX SUBUNIT P100"/>
    <property type="match status" value="1"/>
</dbReference>
<keyword evidence="2" id="KW-1185">Reference proteome</keyword>